<evidence type="ECO:0000313" key="2">
    <source>
        <dbReference type="EMBL" id="CAD1846410.1"/>
    </source>
</evidence>
<reference evidence="2" key="1">
    <citation type="submission" date="2020-07" db="EMBL/GenBank/DDBJ databases">
        <authorList>
            <person name="Lin J."/>
        </authorList>
    </citation>
    <scope>NUCLEOTIDE SEQUENCE</scope>
</reference>
<protein>
    <submittedName>
        <fullName evidence="2">Uncharacterized protein</fullName>
    </submittedName>
</protein>
<name>A0A6V7QT41_ANACO</name>
<proteinExistence type="predicted"/>
<sequence length="140" mass="15116">MLAGQGQQLPGLELGLSQDGHMGALNAQALSQFYQQMGQGRGGPAGGGGGSAQLQNQQQQQQQDSTGEDDSEESGSRSVVEYLRVLKKTIVLREAERRKIQSSRSRPALSDCFRSASLSPQILIGVSEFRCILPELNRLD</sequence>
<feature type="compositionally biased region" description="Low complexity" evidence="1">
    <location>
        <begin position="52"/>
        <end position="63"/>
    </location>
</feature>
<feature type="compositionally biased region" description="Gly residues" evidence="1">
    <location>
        <begin position="39"/>
        <end position="51"/>
    </location>
</feature>
<dbReference type="EMBL" id="CAJEUB010000015">
    <property type="protein sequence ID" value="CAD1846410.1"/>
    <property type="molecule type" value="Genomic_DNA"/>
</dbReference>
<evidence type="ECO:0000256" key="1">
    <source>
        <dbReference type="SAM" id="MobiDB-lite"/>
    </source>
</evidence>
<gene>
    <name evidence="2" type="ORF">CB5_LOCUS29621</name>
</gene>
<accession>A0A6V7QT41</accession>
<organism evidence="2">
    <name type="scientific">Ananas comosus var. bracteatus</name>
    <name type="common">red pineapple</name>
    <dbReference type="NCBI Taxonomy" id="296719"/>
    <lineage>
        <taxon>Eukaryota</taxon>
        <taxon>Viridiplantae</taxon>
        <taxon>Streptophyta</taxon>
        <taxon>Embryophyta</taxon>
        <taxon>Tracheophyta</taxon>
        <taxon>Spermatophyta</taxon>
        <taxon>Magnoliopsida</taxon>
        <taxon>Liliopsida</taxon>
        <taxon>Poales</taxon>
        <taxon>Bromeliaceae</taxon>
        <taxon>Bromelioideae</taxon>
        <taxon>Ananas</taxon>
    </lineage>
</organism>
<feature type="region of interest" description="Disordered" evidence="1">
    <location>
        <begin position="35"/>
        <end position="79"/>
    </location>
</feature>
<dbReference type="AlphaFoldDB" id="A0A6V7QT41"/>